<evidence type="ECO:0000256" key="2">
    <source>
        <dbReference type="ARBA" id="ARBA00023125"/>
    </source>
</evidence>
<keyword evidence="2 4" id="KW-0238">DNA-binding</keyword>
<protein>
    <submittedName>
        <fullName evidence="6">TetR family transcriptional regulator</fullName>
    </submittedName>
</protein>
<feature type="domain" description="HTH tetR-type" evidence="5">
    <location>
        <begin position="22"/>
        <end position="82"/>
    </location>
</feature>
<dbReference type="SUPFAM" id="SSF46689">
    <property type="entry name" value="Homeodomain-like"/>
    <property type="match status" value="1"/>
</dbReference>
<evidence type="ECO:0000313" key="7">
    <source>
        <dbReference type="Proteomes" id="UP000185895"/>
    </source>
</evidence>
<dbReference type="PANTHER" id="PTHR47506">
    <property type="entry name" value="TRANSCRIPTIONAL REGULATORY PROTEIN"/>
    <property type="match status" value="1"/>
</dbReference>
<name>A0A1E7R3P5_9GAMM</name>
<accession>A0A1E7R3P5</accession>
<dbReference type="InterPro" id="IPR009057">
    <property type="entry name" value="Homeodomain-like_sf"/>
</dbReference>
<gene>
    <name evidence="6" type="ORF">BJI46_13885</name>
</gene>
<evidence type="ECO:0000256" key="3">
    <source>
        <dbReference type="ARBA" id="ARBA00023163"/>
    </source>
</evidence>
<organism evidence="6 7">
    <name type="scientific">Acinetobacter qingfengensis</name>
    <dbReference type="NCBI Taxonomy" id="1262585"/>
    <lineage>
        <taxon>Bacteria</taxon>
        <taxon>Pseudomonadati</taxon>
        <taxon>Pseudomonadota</taxon>
        <taxon>Gammaproteobacteria</taxon>
        <taxon>Moraxellales</taxon>
        <taxon>Moraxellaceae</taxon>
        <taxon>Acinetobacter</taxon>
    </lineage>
</organism>
<keyword evidence="7" id="KW-1185">Reference proteome</keyword>
<evidence type="ECO:0000256" key="4">
    <source>
        <dbReference type="PROSITE-ProRule" id="PRU00335"/>
    </source>
</evidence>
<evidence type="ECO:0000259" key="5">
    <source>
        <dbReference type="PROSITE" id="PS50977"/>
    </source>
</evidence>
<keyword evidence="1" id="KW-0805">Transcription regulation</keyword>
<dbReference type="PROSITE" id="PS50977">
    <property type="entry name" value="HTH_TETR_2"/>
    <property type="match status" value="1"/>
</dbReference>
<dbReference type="InterPro" id="IPR011075">
    <property type="entry name" value="TetR_C"/>
</dbReference>
<proteinExistence type="predicted"/>
<dbReference type="OrthoDB" id="4541465at2"/>
<dbReference type="STRING" id="1262585.BJI46_13885"/>
<dbReference type="Gene3D" id="1.10.357.10">
    <property type="entry name" value="Tetracycline Repressor, domain 2"/>
    <property type="match status" value="1"/>
</dbReference>
<dbReference type="InterPro" id="IPR001647">
    <property type="entry name" value="HTH_TetR"/>
</dbReference>
<dbReference type="GO" id="GO:0003677">
    <property type="term" value="F:DNA binding"/>
    <property type="evidence" value="ECO:0007669"/>
    <property type="project" value="UniProtKB-UniRule"/>
</dbReference>
<dbReference type="InterPro" id="IPR036271">
    <property type="entry name" value="Tet_transcr_reg_TetR-rel_C_sf"/>
</dbReference>
<reference evidence="6 7" key="1">
    <citation type="submission" date="2016-09" db="EMBL/GenBank/DDBJ databases">
        <authorList>
            <person name="Capua I."/>
            <person name="De Benedictis P."/>
            <person name="Joannis T."/>
            <person name="Lombin L.H."/>
            <person name="Cattoli G."/>
        </authorList>
    </citation>
    <scope>NUCLEOTIDE SEQUENCE [LARGE SCALE GENOMIC DNA]</scope>
    <source>
        <strain evidence="6 7">ANC 4671</strain>
    </source>
</reference>
<keyword evidence="3" id="KW-0804">Transcription</keyword>
<dbReference type="RefSeq" id="WP_070070366.1">
    <property type="nucleotide sequence ID" value="NZ_MKKK01000039.1"/>
</dbReference>
<dbReference type="Pfam" id="PF00440">
    <property type="entry name" value="TetR_N"/>
    <property type="match status" value="1"/>
</dbReference>
<feature type="DNA-binding region" description="H-T-H motif" evidence="4">
    <location>
        <begin position="45"/>
        <end position="64"/>
    </location>
</feature>
<dbReference type="SUPFAM" id="SSF48498">
    <property type="entry name" value="Tetracyclin repressor-like, C-terminal domain"/>
    <property type="match status" value="1"/>
</dbReference>
<dbReference type="EMBL" id="MKKK01000039">
    <property type="protein sequence ID" value="OEY93877.1"/>
    <property type="molecule type" value="Genomic_DNA"/>
</dbReference>
<evidence type="ECO:0000313" key="6">
    <source>
        <dbReference type="EMBL" id="OEY93877.1"/>
    </source>
</evidence>
<dbReference type="Pfam" id="PF16925">
    <property type="entry name" value="TetR_C_13"/>
    <property type="match status" value="1"/>
</dbReference>
<dbReference type="AlphaFoldDB" id="A0A1E7R3P5"/>
<sequence>MNTSSLPKRPRGRPSKHGLAYADTKQTLIRRGIEMLTEQGMIATSLDELMRSVQVPKGSFYHYFTSKDAFVLEVVNAYNVYFLKKLDRFLLTEDLSPMQRIAAFVQDAGQGMQRYAFKRGCLVGNLGQEASYLDGELINRLESIFREWEVKICCCLQQIPVEKIHHSLSCEQLAHQFWIGWEGAVLRARLVKSEQPLHEFYQLFKMAVLSSE</sequence>
<dbReference type="PANTHER" id="PTHR47506:SF6">
    <property type="entry name" value="HTH-TYPE TRANSCRIPTIONAL REPRESSOR NEMR"/>
    <property type="match status" value="1"/>
</dbReference>
<evidence type="ECO:0000256" key="1">
    <source>
        <dbReference type="ARBA" id="ARBA00023015"/>
    </source>
</evidence>
<comment type="caution">
    <text evidence="6">The sequence shown here is derived from an EMBL/GenBank/DDBJ whole genome shotgun (WGS) entry which is preliminary data.</text>
</comment>
<dbReference type="Proteomes" id="UP000185895">
    <property type="component" value="Unassembled WGS sequence"/>
</dbReference>